<keyword evidence="2 5" id="KW-0479">Metal-binding</keyword>
<feature type="domain" description="Alcohol dehydrogenase-like C-terminal" evidence="6">
    <location>
        <begin position="192"/>
        <end position="322"/>
    </location>
</feature>
<sequence>MPRSAGKAVAAVAVTPGRTELDEFDLPDIGPDDALMMIEATGLCGTDLYFYHQAPDMVRFPLILGHEPVGRVARIGDRASRRWGVREGDRIVVEEVFPCSRCRRCRYLNYHLCENGGRYGAVATTVEPALWGGFSEYMYLHPDSLVYRVSDDVPADLGPLFIPIANGIRWVQQVGGLGIGDTVVVQGPGPHGLGCVIAAREAGAGTIVVTGTARDAPRLAVARELGADVVVDVDAEDPVARVAEITGGRLADLVVDVTAGAPDAFGAALRLAGFGGTVVVAGARHRGCPDVAVDTIFLKELTVRGVYGRDSRAVRPAIALIESGRYPLHRLVTHSFALEDTAAALDAFARSDPRTDAVHVCVRP</sequence>
<accession>A0ABX1SA72</accession>
<comment type="similarity">
    <text evidence="5">Belongs to the zinc-containing alcohol dehydrogenase family.</text>
</comment>
<keyword evidence="3 5" id="KW-0862">Zinc</keyword>
<comment type="cofactor">
    <cofactor evidence="1 5">
        <name>Zn(2+)</name>
        <dbReference type="ChEBI" id="CHEBI:29105"/>
    </cofactor>
</comment>
<evidence type="ECO:0000256" key="1">
    <source>
        <dbReference type="ARBA" id="ARBA00001947"/>
    </source>
</evidence>
<dbReference type="Gene3D" id="3.90.180.10">
    <property type="entry name" value="Medium-chain alcohol dehydrogenases, catalytic domain"/>
    <property type="match status" value="1"/>
</dbReference>
<evidence type="ECO:0000259" key="6">
    <source>
        <dbReference type="Pfam" id="PF00107"/>
    </source>
</evidence>
<feature type="domain" description="Alcohol dehydrogenase-like N-terminal" evidence="7">
    <location>
        <begin position="30"/>
        <end position="146"/>
    </location>
</feature>
<keyword evidence="9" id="KW-1185">Reference proteome</keyword>
<dbReference type="Proteomes" id="UP000820669">
    <property type="component" value="Unassembled WGS sequence"/>
</dbReference>
<name>A0ABX1SA72_9PSEU</name>
<evidence type="ECO:0000256" key="4">
    <source>
        <dbReference type="ARBA" id="ARBA00023002"/>
    </source>
</evidence>
<dbReference type="InterPro" id="IPR013149">
    <property type="entry name" value="ADH-like_C"/>
</dbReference>
<dbReference type="SUPFAM" id="SSF51735">
    <property type="entry name" value="NAD(P)-binding Rossmann-fold domains"/>
    <property type="match status" value="1"/>
</dbReference>
<dbReference type="InterPro" id="IPR002328">
    <property type="entry name" value="ADH_Zn_CS"/>
</dbReference>
<dbReference type="Gene3D" id="3.40.50.720">
    <property type="entry name" value="NAD(P)-binding Rossmann-like Domain"/>
    <property type="match status" value="1"/>
</dbReference>
<dbReference type="InterPro" id="IPR013154">
    <property type="entry name" value="ADH-like_N"/>
</dbReference>
<keyword evidence="4" id="KW-0560">Oxidoreductase</keyword>
<reference evidence="8 9" key="1">
    <citation type="submission" date="2020-04" db="EMBL/GenBank/DDBJ databases">
        <authorList>
            <person name="Klaysubun C."/>
            <person name="Duangmal K."/>
            <person name="Lipun K."/>
        </authorList>
    </citation>
    <scope>NUCLEOTIDE SEQUENCE [LARGE SCALE GENOMIC DNA]</scope>
    <source>
        <strain evidence="8 9">K10HN5</strain>
    </source>
</reference>
<dbReference type="Pfam" id="PF00107">
    <property type="entry name" value="ADH_zinc_N"/>
    <property type="match status" value="1"/>
</dbReference>
<dbReference type="RefSeq" id="WP_169380812.1">
    <property type="nucleotide sequence ID" value="NZ_JAAXLA010000011.1"/>
</dbReference>
<gene>
    <name evidence="8" type="ORF">HF526_08590</name>
</gene>
<evidence type="ECO:0000256" key="5">
    <source>
        <dbReference type="RuleBase" id="RU361277"/>
    </source>
</evidence>
<organism evidence="8 9">
    <name type="scientific">Pseudonocardia acidicola</name>
    <dbReference type="NCBI Taxonomy" id="2724939"/>
    <lineage>
        <taxon>Bacteria</taxon>
        <taxon>Bacillati</taxon>
        <taxon>Actinomycetota</taxon>
        <taxon>Actinomycetes</taxon>
        <taxon>Pseudonocardiales</taxon>
        <taxon>Pseudonocardiaceae</taxon>
        <taxon>Pseudonocardia</taxon>
    </lineage>
</organism>
<evidence type="ECO:0000313" key="8">
    <source>
        <dbReference type="EMBL" id="NMH97368.1"/>
    </source>
</evidence>
<evidence type="ECO:0000313" key="9">
    <source>
        <dbReference type="Proteomes" id="UP000820669"/>
    </source>
</evidence>
<dbReference type="EMBL" id="JAAXLA010000011">
    <property type="protein sequence ID" value="NMH97368.1"/>
    <property type="molecule type" value="Genomic_DNA"/>
</dbReference>
<dbReference type="Pfam" id="PF08240">
    <property type="entry name" value="ADH_N"/>
    <property type="match status" value="1"/>
</dbReference>
<comment type="caution">
    <text evidence="8">The sequence shown here is derived from an EMBL/GenBank/DDBJ whole genome shotgun (WGS) entry which is preliminary data.</text>
</comment>
<dbReference type="PANTHER" id="PTHR43401">
    <property type="entry name" value="L-THREONINE 3-DEHYDROGENASE"/>
    <property type="match status" value="1"/>
</dbReference>
<evidence type="ECO:0000256" key="3">
    <source>
        <dbReference type="ARBA" id="ARBA00022833"/>
    </source>
</evidence>
<evidence type="ECO:0000256" key="2">
    <source>
        <dbReference type="ARBA" id="ARBA00022723"/>
    </source>
</evidence>
<evidence type="ECO:0000259" key="7">
    <source>
        <dbReference type="Pfam" id="PF08240"/>
    </source>
</evidence>
<protein>
    <submittedName>
        <fullName evidence="8">Alcohol dehydrogenase catalytic domain-containing protein</fullName>
    </submittedName>
</protein>
<dbReference type="PANTHER" id="PTHR43401:SF2">
    <property type="entry name" value="L-THREONINE 3-DEHYDROGENASE"/>
    <property type="match status" value="1"/>
</dbReference>
<dbReference type="InterPro" id="IPR036291">
    <property type="entry name" value="NAD(P)-bd_dom_sf"/>
</dbReference>
<dbReference type="InterPro" id="IPR050129">
    <property type="entry name" value="Zn_alcohol_dh"/>
</dbReference>
<dbReference type="SUPFAM" id="SSF50129">
    <property type="entry name" value="GroES-like"/>
    <property type="match status" value="1"/>
</dbReference>
<dbReference type="InterPro" id="IPR011032">
    <property type="entry name" value="GroES-like_sf"/>
</dbReference>
<dbReference type="PROSITE" id="PS00059">
    <property type="entry name" value="ADH_ZINC"/>
    <property type="match status" value="1"/>
</dbReference>
<proteinExistence type="inferred from homology"/>